<dbReference type="RefSeq" id="WP_386375376.1">
    <property type="nucleotide sequence ID" value="NZ_JBHUMP010000015.1"/>
</dbReference>
<evidence type="ECO:0000259" key="2">
    <source>
        <dbReference type="PROSITE" id="PS51384"/>
    </source>
</evidence>
<name>A0ABW5U7X6_9RHOB</name>
<dbReference type="Proteomes" id="UP001597474">
    <property type="component" value="Unassembled WGS sequence"/>
</dbReference>
<dbReference type="InterPro" id="IPR007037">
    <property type="entry name" value="SIP_rossman_dom"/>
</dbReference>
<accession>A0ABW5U7X6</accession>
<dbReference type="Pfam" id="PF08021">
    <property type="entry name" value="FAD_binding_9"/>
    <property type="match status" value="1"/>
</dbReference>
<dbReference type="CDD" id="cd06193">
    <property type="entry name" value="siderophore_interacting"/>
    <property type="match status" value="1"/>
</dbReference>
<comment type="caution">
    <text evidence="3">The sequence shown here is derived from an EMBL/GenBank/DDBJ whole genome shotgun (WGS) entry which is preliminary data.</text>
</comment>
<dbReference type="InterPro" id="IPR039374">
    <property type="entry name" value="SIP_fam"/>
</dbReference>
<comment type="similarity">
    <text evidence="1">Belongs to the SIP oxidoreductase family.</text>
</comment>
<dbReference type="PANTHER" id="PTHR30157:SF0">
    <property type="entry name" value="NADPH-DEPENDENT FERRIC-CHELATE REDUCTASE"/>
    <property type="match status" value="1"/>
</dbReference>
<evidence type="ECO:0000256" key="1">
    <source>
        <dbReference type="ARBA" id="ARBA00035644"/>
    </source>
</evidence>
<sequence>MKMQNATALFHNADPIGLLEAVGADLAAQDVAFERTTGPTLCYDTGIGAMRLGCDASALRIEIESDTAGNLHMLREGLCARLDRLLGAPVELMWSGLAPRASGLPPSMRIARVLGRSLVGKNFLRLRLAAERLEDFARSGLHIRLLIPPPGRAPTWPRVGANGRTIWPDGDDALHIPAYTIRAVDPAAGWLDVDIFLHGNGATCRWAQEVAPGEKVGISGPGGGWLPPGDRWVLAGDETALPAMARMLELAPVGITGQALIEVADAQSEIALASPPGFTIRWLHRATAAQDLVTAFRSLPLPAGEGAYVWFAAEKSQAAAVRQYLRSRPDIGKSQRHVAGYWCESIY</sequence>
<gene>
    <name evidence="3" type="ORF">ACFSUD_15295</name>
</gene>
<dbReference type="Gene3D" id="2.40.30.10">
    <property type="entry name" value="Translation factors"/>
    <property type="match status" value="1"/>
</dbReference>
<reference evidence="4" key="1">
    <citation type="journal article" date="2019" name="Int. J. Syst. Evol. Microbiol.">
        <title>The Global Catalogue of Microorganisms (GCM) 10K type strain sequencing project: providing services to taxonomists for standard genome sequencing and annotation.</title>
        <authorList>
            <consortium name="The Broad Institute Genomics Platform"/>
            <consortium name="The Broad Institute Genome Sequencing Center for Infectious Disease"/>
            <person name="Wu L."/>
            <person name="Ma J."/>
        </authorList>
    </citation>
    <scope>NUCLEOTIDE SEQUENCE [LARGE SCALE GENOMIC DNA]</scope>
    <source>
        <strain evidence="4">TISTR 2562</strain>
    </source>
</reference>
<proteinExistence type="inferred from homology"/>
<dbReference type="InterPro" id="IPR013113">
    <property type="entry name" value="SIP_FAD-bd"/>
</dbReference>
<dbReference type="PROSITE" id="PS51384">
    <property type="entry name" value="FAD_FR"/>
    <property type="match status" value="1"/>
</dbReference>
<evidence type="ECO:0000313" key="3">
    <source>
        <dbReference type="EMBL" id="MFD2740949.1"/>
    </source>
</evidence>
<evidence type="ECO:0000313" key="4">
    <source>
        <dbReference type="Proteomes" id="UP001597474"/>
    </source>
</evidence>
<keyword evidence="4" id="KW-1185">Reference proteome</keyword>
<dbReference type="InterPro" id="IPR017938">
    <property type="entry name" value="Riboflavin_synthase-like_b-brl"/>
</dbReference>
<dbReference type="SUPFAM" id="SSF63380">
    <property type="entry name" value="Riboflavin synthase domain-like"/>
    <property type="match status" value="1"/>
</dbReference>
<dbReference type="PANTHER" id="PTHR30157">
    <property type="entry name" value="FERRIC REDUCTASE, NADPH-DEPENDENT"/>
    <property type="match status" value="1"/>
</dbReference>
<organism evidence="3 4">
    <name type="scientific">Sulfitobacter aestuarii</name>
    <dbReference type="NCBI Taxonomy" id="2161676"/>
    <lineage>
        <taxon>Bacteria</taxon>
        <taxon>Pseudomonadati</taxon>
        <taxon>Pseudomonadota</taxon>
        <taxon>Alphaproteobacteria</taxon>
        <taxon>Rhodobacterales</taxon>
        <taxon>Roseobacteraceae</taxon>
        <taxon>Sulfitobacter</taxon>
    </lineage>
</organism>
<dbReference type="EMBL" id="JBHUMP010000015">
    <property type="protein sequence ID" value="MFD2740949.1"/>
    <property type="molecule type" value="Genomic_DNA"/>
</dbReference>
<dbReference type="InterPro" id="IPR017927">
    <property type="entry name" value="FAD-bd_FR_type"/>
</dbReference>
<dbReference type="InterPro" id="IPR039261">
    <property type="entry name" value="FNR_nucleotide-bd"/>
</dbReference>
<feature type="domain" description="FAD-binding FR-type" evidence="2">
    <location>
        <begin position="106"/>
        <end position="228"/>
    </location>
</feature>
<dbReference type="Pfam" id="PF04954">
    <property type="entry name" value="SIP"/>
    <property type="match status" value="1"/>
</dbReference>
<dbReference type="Gene3D" id="3.40.50.80">
    <property type="entry name" value="Nucleotide-binding domain of ferredoxin-NADP reductase (FNR) module"/>
    <property type="match status" value="1"/>
</dbReference>
<protein>
    <submittedName>
        <fullName evidence="3">Siderophore-interacting protein</fullName>
    </submittedName>
</protein>